<gene>
    <name evidence="7" type="ORF">AMAG_00009</name>
</gene>
<dbReference type="InterPro" id="IPR053248">
    <property type="entry name" value="Zinc_finger_MYND_domain"/>
</dbReference>
<dbReference type="Gene3D" id="1.25.40.10">
    <property type="entry name" value="Tetratricopeptide repeat domain"/>
    <property type="match status" value="1"/>
</dbReference>
<feature type="compositionally biased region" description="Low complexity" evidence="5">
    <location>
        <begin position="10"/>
        <end position="24"/>
    </location>
</feature>
<keyword evidence="1" id="KW-0479">Metal-binding</keyword>
<keyword evidence="8" id="KW-1185">Reference proteome</keyword>
<dbReference type="SUPFAM" id="SSF144232">
    <property type="entry name" value="HIT/MYND zinc finger-like"/>
    <property type="match status" value="1"/>
</dbReference>
<evidence type="ECO:0000256" key="3">
    <source>
        <dbReference type="ARBA" id="ARBA00022833"/>
    </source>
</evidence>
<dbReference type="EMBL" id="GG745328">
    <property type="protein sequence ID" value="KNE54014.1"/>
    <property type="molecule type" value="Genomic_DNA"/>
</dbReference>
<dbReference type="VEuPathDB" id="FungiDB:AMAG_00009"/>
<dbReference type="PROSITE" id="PS50865">
    <property type="entry name" value="ZF_MYND_2"/>
    <property type="match status" value="1"/>
</dbReference>
<sequence length="416" mass="44823">MMAPAPPAAAPAMDTTTAAAYSSPTPNPNPSSNPARRTSVFGSVAATAAEATTVINPLANPKGVKHECELCARPAHLVCPDCRTTYYCDKEHQTLDHTAIHGKICAILKQLRSPVAFLGSEEERKNKEREILDLRKSLLTVTRTDAQKLLFEGEFAYAIPAALQALRCAMAIYGHHSLELVPCYLLLGEASIGLHQYNQAEEYLASAKWALVKSPSSNLAVQAKLARNFGLLYHSRHQSRDAAAYLARAIFYASQHLGDPDHIHVAGAYFQLGQVFADDGKVPAATAAFGRVLGMWARWVRRLVAEASVGETEGNAVPPLVPWHEQVANMLDAAQRAECHVMLARMAEFFASVPRYLVQVHVVAALVAAALGDKAGAQHAAEQVVALEDVGAGTVRTEPWAGLVDLVRPWAMAVAT</sequence>
<dbReference type="Gene3D" id="6.10.140.2220">
    <property type="match status" value="1"/>
</dbReference>
<keyword evidence="2 4" id="KW-0863">Zinc-finger</keyword>
<dbReference type="GO" id="GO:0008270">
    <property type="term" value="F:zinc ion binding"/>
    <property type="evidence" value="ECO:0007669"/>
    <property type="project" value="UniProtKB-KW"/>
</dbReference>
<dbReference type="PANTHER" id="PTHR46533:SF1">
    <property type="entry name" value="ZINC FINGER MYND DOMAIN-CONTAINING PROTEIN 12"/>
    <property type="match status" value="1"/>
</dbReference>
<dbReference type="AlphaFoldDB" id="A0A0L0RV68"/>
<dbReference type="eggNOG" id="ENOG502QSY3">
    <property type="taxonomic scope" value="Eukaryota"/>
</dbReference>
<dbReference type="InterPro" id="IPR011990">
    <property type="entry name" value="TPR-like_helical_dom_sf"/>
</dbReference>
<organism evidence="7 8">
    <name type="scientific">Allomyces macrogynus (strain ATCC 38327)</name>
    <name type="common">Allomyces javanicus var. macrogynus</name>
    <dbReference type="NCBI Taxonomy" id="578462"/>
    <lineage>
        <taxon>Eukaryota</taxon>
        <taxon>Fungi</taxon>
        <taxon>Fungi incertae sedis</taxon>
        <taxon>Blastocladiomycota</taxon>
        <taxon>Blastocladiomycetes</taxon>
        <taxon>Blastocladiales</taxon>
        <taxon>Blastocladiaceae</taxon>
        <taxon>Allomyces</taxon>
    </lineage>
</organism>
<dbReference type="InterPro" id="IPR002893">
    <property type="entry name" value="Znf_MYND"/>
</dbReference>
<dbReference type="Proteomes" id="UP000054350">
    <property type="component" value="Unassembled WGS sequence"/>
</dbReference>
<dbReference type="OrthoDB" id="674604at2759"/>
<feature type="region of interest" description="Disordered" evidence="5">
    <location>
        <begin position="1"/>
        <end position="37"/>
    </location>
</feature>
<protein>
    <recommendedName>
        <fullName evidence="6">MYND-type domain-containing protein</fullName>
    </recommendedName>
</protein>
<evidence type="ECO:0000259" key="6">
    <source>
        <dbReference type="PROSITE" id="PS50865"/>
    </source>
</evidence>
<name>A0A0L0RV68_ALLM3</name>
<dbReference type="SUPFAM" id="SSF48452">
    <property type="entry name" value="TPR-like"/>
    <property type="match status" value="1"/>
</dbReference>
<evidence type="ECO:0000256" key="1">
    <source>
        <dbReference type="ARBA" id="ARBA00022723"/>
    </source>
</evidence>
<dbReference type="PANTHER" id="PTHR46533">
    <property type="entry name" value="ZINC FINGER MYND DOMAIN-CONTAINING PROTEIN 12"/>
    <property type="match status" value="1"/>
</dbReference>
<proteinExistence type="predicted"/>
<dbReference type="Pfam" id="PF01753">
    <property type="entry name" value="zf-MYND"/>
    <property type="match status" value="1"/>
</dbReference>
<evidence type="ECO:0000313" key="8">
    <source>
        <dbReference type="Proteomes" id="UP000054350"/>
    </source>
</evidence>
<accession>A0A0L0RV68</accession>
<reference evidence="8" key="2">
    <citation type="submission" date="2009-11" db="EMBL/GenBank/DDBJ databases">
        <title>The Genome Sequence of Allomyces macrogynus strain ATCC 38327.</title>
        <authorList>
            <consortium name="The Broad Institute Genome Sequencing Platform"/>
            <person name="Russ C."/>
            <person name="Cuomo C."/>
            <person name="Shea T."/>
            <person name="Young S.K."/>
            <person name="Zeng Q."/>
            <person name="Koehrsen M."/>
            <person name="Haas B."/>
            <person name="Borodovsky M."/>
            <person name="Guigo R."/>
            <person name="Alvarado L."/>
            <person name="Berlin A."/>
            <person name="Borenstein D."/>
            <person name="Chen Z."/>
            <person name="Engels R."/>
            <person name="Freedman E."/>
            <person name="Gellesch M."/>
            <person name="Goldberg J."/>
            <person name="Griggs A."/>
            <person name="Gujja S."/>
            <person name="Heiman D."/>
            <person name="Hepburn T."/>
            <person name="Howarth C."/>
            <person name="Jen D."/>
            <person name="Larson L."/>
            <person name="Lewis B."/>
            <person name="Mehta T."/>
            <person name="Park D."/>
            <person name="Pearson M."/>
            <person name="Roberts A."/>
            <person name="Saif S."/>
            <person name="Shenoy N."/>
            <person name="Sisk P."/>
            <person name="Stolte C."/>
            <person name="Sykes S."/>
            <person name="Walk T."/>
            <person name="White J."/>
            <person name="Yandava C."/>
            <person name="Burger G."/>
            <person name="Gray M.W."/>
            <person name="Holland P.W.H."/>
            <person name="King N."/>
            <person name="Lang F.B.F."/>
            <person name="Roger A.J."/>
            <person name="Ruiz-Trillo I."/>
            <person name="Lander E."/>
            <person name="Nusbaum C."/>
        </authorList>
    </citation>
    <scope>NUCLEOTIDE SEQUENCE [LARGE SCALE GENOMIC DNA]</scope>
    <source>
        <strain evidence="8">ATCC 38327</strain>
    </source>
</reference>
<evidence type="ECO:0000313" key="7">
    <source>
        <dbReference type="EMBL" id="KNE54014.1"/>
    </source>
</evidence>
<evidence type="ECO:0000256" key="4">
    <source>
        <dbReference type="PROSITE-ProRule" id="PRU00134"/>
    </source>
</evidence>
<evidence type="ECO:0000256" key="5">
    <source>
        <dbReference type="SAM" id="MobiDB-lite"/>
    </source>
</evidence>
<reference evidence="7 8" key="1">
    <citation type="submission" date="2009-11" db="EMBL/GenBank/DDBJ databases">
        <title>Annotation of Allomyces macrogynus ATCC 38327.</title>
        <authorList>
            <consortium name="The Broad Institute Genome Sequencing Platform"/>
            <person name="Russ C."/>
            <person name="Cuomo C."/>
            <person name="Burger G."/>
            <person name="Gray M.W."/>
            <person name="Holland P.W.H."/>
            <person name="King N."/>
            <person name="Lang F.B.F."/>
            <person name="Roger A.J."/>
            <person name="Ruiz-Trillo I."/>
            <person name="Young S.K."/>
            <person name="Zeng Q."/>
            <person name="Gargeya S."/>
            <person name="Fitzgerald M."/>
            <person name="Haas B."/>
            <person name="Abouelleil A."/>
            <person name="Alvarado L."/>
            <person name="Arachchi H.M."/>
            <person name="Berlin A."/>
            <person name="Chapman S.B."/>
            <person name="Gearin G."/>
            <person name="Goldberg J."/>
            <person name="Griggs A."/>
            <person name="Gujja S."/>
            <person name="Hansen M."/>
            <person name="Heiman D."/>
            <person name="Howarth C."/>
            <person name="Larimer J."/>
            <person name="Lui A."/>
            <person name="MacDonald P.J.P."/>
            <person name="McCowen C."/>
            <person name="Montmayeur A."/>
            <person name="Murphy C."/>
            <person name="Neiman D."/>
            <person name="Pearson M."/>
            <person name="Priest M."/>
            <person name="Roberts A."/>
            <person name="Saif S."/>
            <person name="Shea T."/>
            <person name="Sisk P."/>
            <person name="Stolte C."/>
            <person name="Sykes S."/>
            <person name="Wortman J."/>
            <person name="Nusbaum C."/>
            <person name="Birren B."/>
        </authorList>
    </citation>
    <scope>NUCLEOTIDE SEQUENCE [LARGE SCALE GENOMIC DNA]</scope>
    <source>
        <strain evidence="7 8">ATCC 38327</strain>
    </source>
</reference>
<feature type="domain" description="MYND-type" evidence="6">
    <location>
        <begin position="68"/>
        <end position="105"/>
    </location>
</feature>
<evidence type="ECO:0000256" key="2">
    <source>
        <dbReference type="ARBA" id="ARBA00022771"/>
    </source>
</evidence>
<keyword evidence="3" id="KW-0862">Zinc</keyword>